<sequence length="194" mass="21344">MLARPALALVNHLLTSEPWARQRLVSFAGRTARLQFGEDAAWLLRISENGLFEIAEPGTPATVSIGLPDDAPARALIDSASLFSSATISGSADLAETLGFVVRNLRWDAEHDLSRLFGDVLARRGLQLAKDLARWQIHGVGKLALGVAEYLTEEDAAIARRRDVESFCTEVDALRDDLARFEKRLGRAEVAWKH</sequence>
<comment type="similarity">
    <text evidence="1">Belongs to the UbiJ family.</text>
</comment>
<evidence type="ECO:0000313" key="3">
    <source>
        <dbReference type="EMBL" id="MBK7952775.1"/>
    </source>
</evidence>
<feature type="coiled-coil region" evidence="2">
    <location>
        <begin position="164"/>
        <end position="191"/>
    </location>
</feature>
<proteinExistence type="inferred from homology"/>
<protein>
    <recommendedName>
        <fullName evidence="1">Ubiquinone biosynthesis accessory factor UbiJ</fullName>
    </recommendedName>
</protein>
<dbReference type="GO" id="GO:0005737">
    <property type="term" value="C:cytoplasm"/>
    <property type="evidence" value="ECO:0007669"/>
    <property type="project" value="UniProtKB-SubCell"/>
</dbReference>
<comment type="function">
    <text evidence="1">Required for ubiquinone (coenzyme Q) biosynthesis. Binds hydrophobic ubiquinone biosynthetic intermediates via its SCP2 domain and is essential for the stability of the Ubi complex. May constitute a docking platform where Ubi enzymes assemble and access their SCP2-bound polyprenyl substrates.</text>
</comment>
<dbReference type="InterPro" id="IPR038989">
    <property type="entry name" value="UbiJ"/>
</dbReference>
<keyword evidence="2" id="KW-0175">Coiled coil</keyword>
<organism evidence="3 4">
    <name type="scientific">Candidatus Accumulibacter affinis</name>
    <dbReference type="NCBI Taxonomy" id="2954384"/>
    <lineage>
        <taxon>Bacteria</taxon>
        <taxon>Pseudomonadati</taxon>
        <taxon>Pseudomonadota</taxon>
        <taxon>Betaproteobacteria</taxon>
        <taxon>Candidatus Accumulibacter</taxon>
    </lineage>
</organism>
<dbReference type="PANTHER" id="PTHR38693:SF1">
    <property type="entry name" value="UBIQUINONE BIOSYNTHESIS ACCESSORY FACTOR UBIJ"/>
    <property type="match status" value="1"/>
</dbReference>
<dbReference type="PANTHER" id="PTHR38693">
    <property type="entry name" value="UBIQUINONE BIOSYNTHESIS PROTEIN UBIJ"/>
    <property type="match status" value="1"/>
</dbReference>
<comment type="caution">
    <text evidence="3">The sequence shown here is derived from an EMBL/GenBank/DDBJ whole genome shotgun (WGS) entry which is preliminary data.</text>
</comment>
<comment type="pathway">
    <text evidence="1">Cofactor biosynthesis; ubiquinone biosynthesis.</text>
</comment>
<keyword evidence="1" id="KW-0963">Cytoplasm</keyword>
<evidence type="ECO:0000256" key="1">
    <source>
        <dbReference type="HAMAP-Rule" id="MF_02215"/>
    </source>
</evidence>
<dbReference type="HAMAP" id="MF_02215">
    <property type="entry name" value="UbiJ"/>
    <property type="match status" value="1"/>
</dbReference>
<dbReference type="GO" id="GO:0006744">
    <property type="term" value="P:ubiquinone biosynthetic process"/>
    <property type="evidence" value="ECO:0007669"/>
    <property type="project" value="UniProtKB-UniRule"/>
</dbReference>
<reference evidence="3 4" key="1">
    <citation type="submission" date="2020-10" db="EMBL/GenBank/DDBJ databases">
        <title>Connecting structure to function with the recovery of over 1000 high-quality activated sludge metagenome-assembled genomes encoding full-length rRNA genes using long-read sequencing.</title>
        <authorList>
            <person name="Singleton C.M."/>
            <person name="Petriglieri F."/>
            <person name="Kristensen J.M."/>
            <person name="Kirkegaard R.H."/>
            <person name="Michaelsen T.Y."/>
            <person name="Andersen M.H."/>
            <person name="Karst S.M."/>
            <person name="Dueholm M.S."/>
            <person name="Nielsen P.H."/>
            <person name="Albertsen M."/>
        </authorList>
    </citation>
    <scope>NUCLEOTIDE SEQUENCE [LARGE SCALE GENOMIC DNA]</scope>
    <source>
        <strain evidence="3">Fred_18-Q3-R57-64_BAT3C.720</strain>
    </source>
</reference>
<accession>A0A935TEF8</accession>
<comment type="subcellular location">
    <subcellularLocation>
        <location evidence="1">Cytoplasm</location>
    </subcellularLocation>
</comment>
<dbReference type="Proteomes" id="UP000706151">
    <property type="component" value="Unassembled WGS sequence"/>
</dbReference>
<dbReference type="EMBL" id="JADJOT010000002">
    <property type="protein sequence ID" value="MBK7952775.1"/>
    <property type="molecule type" value="Genomic_DNA"/>
</dbReference>
<name>A0A935TEF8_9PROT</name>
<keyword evidence="1" id="KW-0831">Ubiquinone biosynthesis</keyword>
<gene>
    <name evidence="1" type="primary">ubiJ</name>
    <name evidence="3" type="ORF">IPK02_01780</name>
</gene>
<evidence type="ECO:0000313" key="4">
    <source>
        <dbReference type="Proteomes" id="UP000706151"/>
    </source>
</evidence>
<dbReference type="AlphaFoldDB" id="A0A935TEF8"/>
<evidence type="ECO:0000256" key="2">
    <source>
        <dbReference type="SAM" id="Coils"/>
    </source>
</evidence>